<evidence type="ECO:0000256" key="1">
    <source>
        <dbReference type="ARBA" id="ARBA00001971"/>
    </source>
</evidence>
<name>A0AAD6CJ90_9EURO</name>
<reference evidence="7 8" key="1">
    <citation type="journal article" date="2023" name="IMA Fungus">
        <title>Comparative genomic study of the Penicillium genus elucidates a diverse pangenome and 15 lateral gene transfer events.</title>
        <authorList>
            <person name="Petersen C."/>
            <person name="Sorensen T."/>
            <person name="Nielsen M.R."/>
            <person name="Sondergaard T.E."/>
            <person name="Sorensen J.L."/>
            <person name="Fitzpatrick D.A."/>
            <person name="Frisvad J.C."/>
            <person name="Nielsen K.L."/>
        </authorList>
    </citation>
    <scope>NUCLEOTIDE SEQUENCE [LARGE SCALE GENOMIC DNA]</scope>
    <source>
        <strain evidence="7 8">IBT 35679</strain>
    </source>
</reference>
<gene>
    <name evidence="7" type="ORF">N7494_011166</name>
</gene>
<evidence type="ECO:0000256" key="3">
    <source>
        <dbReference type="ARBA" id="ARBA00022723"/>
    </source>
</evidence>
<keyword evidence="3" id="KW-0479">Metal-binding</keyword>
<dbReference type="GO" id="GO:0004497">
    <property type="term" value="F:monooxygenase activity"/>
    <property type="evidence" value="ECO:0007669"/>
    <property type="project" value="InterPro"/>
</dbReference>
<feature type="compositionally biased region" description="Polar residues" evidence="6">
    <location>
        <begin position="416"/>
        <end position="427"/>
    </location>
</feature>
<dbReference type="GO" id="GO:0043386">
    <property type="term" value="P:mycotoxin biosynthetic process"/>
    <property type="evidence" value="ECO:0007669"/>
    <property type="project" value="UniProtKB-ARBA"/>
</dbReference>
<evidence type="ECO:0000256" key="2">
    <source>
        <dbReference type="ARBA" id="ARBA00010617"/>
    </source>
</evidence>
<feature type="compositionally biased region" description="Basic and acidic residues" evidence="6">
    <location>
        <begin position="428"/>
        <end position="442"/>
    </location>
</feature>
<evidence type="ECO:0000313" key="8">
    <source>
        <dbReference type="Proteomes" id="UP001220324"/>
    </source>
</evidence>
<feature type="region of interest" description="Disordered" evidence="6">
    <location>
        <begin position="416"/>
        <end position="448"/>
    </location>
</feature>
<evidence type="ECO:0008006" key="9">
    <source>
        <dbReference type="Google" id="ProtNLM"/>
    </source>
</evidence>
<comment type="cofactor">
    <cofactor evidence="1">
        <name>heme</name>
        <dbReference type="ChEBI" id="CHEBI:30413"/>
    </cofactor>
</comment>
<keyword evidence="8" id="KW-1185">Reference proteome</keyword>
<dbReference type="AlphaFoldDB" id="A0AAD6CJ90"/>
<dbReference type="InterPro" id="IPR001128">
    <property type="entry name" value="Cyt_P450"/>
</dbReference>
<dbReference type="SUPFAM" id="SSF48264">
    <property type="entry name" value="Cytochrome P450"/>
    <property type="match status" value="1"/>
</dbReference>
<accession>A0AAD6CJ90</accession>
<evidence type="ECO:0000256" key="6">
    <source>
        <dbReference type="SAM" id="MobiDB-lite"/>
    </source>
</evidence>
<organism evidence="7 8">
    <name type="scientific">Penicillium frequentans</name>
    <dbReference type="NCBI Taxonomy" id="3151616"/>
    <lineage>
        <taxon>Eukaryota</taxon>
        <taxon>Fungi</taxon>
        <taxon>Dikarya</taxon>
        <taxon>Ascomycota</taxon>
        <taxon>Pezizomycotina</taxon>
        <taxon>Eurotiomycetes</taxon>
        <taxon>Eurotiomycetidae</taxon>
        <taxon>Eurotiales</taxon>
        <taxon>Aspergillaceae</taxon>
        <taxon>Penicillium</taxon>
    </lineage>
</organism>
<dbReference type="Gene3D" id="1.10.630.10">
    <property type="entry name" value="Cytochrome P450"/>
    <property type="match status" value="1"/>
</dbReference>
<evidence type="ECO:0000313" key="7">
    <source>
        <dbReference type="EMBL" id="KAJ5524516.1"/>
    </source>
</evidence>
<dbReference type="GO" id="GO:0020037">
    <property type="term" value="F:heme binding"/>
    <property type="evidence" value="ECO:0007669"/>
    <property type="project" value="InterPro"/>
</dbReference>
<protein>
    <recommendedName>
        <fullName evidence="9">Cytochrome P450</fullName>
    </recommendedName>
</protein>
<dbReference type="Proteomes" id="UP001220324">
    <property type="component" value="Unassembled WGS sequence"/>
</dbReference>
<evidence type="ECO:0000256" key="4">
    <source>
        <dbReference type="ARBA" id="ARBA00023002"/>
    </source>
</evidence>
<evidence type="ECO:0000256" key="5">
    <source>
        <dbReference type="ARBA" id="ARBA00023004"/>
    </source>
</evidence>
<sequence length="534" mass="60902">PLFGLLMYFLLRRKTDSRLKHIPVVRYSDYLPDVFNRLIFYPRASSMIYRGYEKYKDGPFRILTGDGELVVLPVRYLTELRYLPPAVISSLDAQYENALGDYTNIIINSYLPSLTVRKRLTPNLARVVPWMLDELRYAFDAAIPECEDHWAAIDPHKVFVNLITRATSRVLAGESLRRNEEWLTTASKYSVNVGVTVFLLRPFPNFLRPIVATFLPSVRQMKRQLRFVKDLFIPMIIERRTTREKAIAEDDRSYVAPDDFLQWMMDMAEDEQDLDPELLAHHMLLLMSLAVVHTSSMAMCHALYDLILMPEYLAPLREEIRETLVSGWENATKASFDNQRRLDSFLRESQRFGPPGELSFHRILKEPLTLSDGLFLPEGTHICFSAGPISKDPAFVTEPQSFDGFRWCRDPKDQHALSTSTSKGSVTNEKHLISSETDKPNESGHSLSLVPSTSTSFVSISASSMHFGAGRQACPGRFFAGCTIKAIFSKILMDYEFKYEDGRGQQRPPNISVGEHILPNTSTPVLFRKRAVGI</sequence>
<feature type="non-terminal residue" evidence="7">
    <location>
        <position position="1"/>
    </location>
</feature>
<comment type="similarity">
    <text evidence="2">Belongs to the cytochrome P450 family.</text>
</comment>
<dbReference type="EMBL" id="JAQIZZ010000008">
    <property type="protein sequence ID" value="KAJ5524516.1"/>
    <property type="molecule type" value="Genomic_DNA"/>
</dbReference>
<comment type="caution">
    <text evidence="7">The sequence shown here is derived from an EMBL/GenBank/DDBJ whole genome shotgun (WGS) entry which is preliminary data.</text>
</comment>
<dbReference type="CDD" id="cd11041">
    <property type="entry name" value="CYP503A1-like"/>
    <property type="match status" value="1"/>
</dbReference>
<dbReference type="PANTHER" id="PTHR46206">
    <property type="entry name" value="CYTOCHROME P450"/>
    <property type="match status" value="1"/>
</dbReference>
<dbReference type="PANTHER" id="PTHR46206:SF7">
    <property type="entry name" value="P450, PUTATIVE (EUROFUNG)-RELATED"/>
    <property type="match status" value="1"/>
</dbReference>
<dbReference type="GO" id="GO:0005506">
    <property type="term" value="F:iron ion binding"/>
    <property type="evidence" value="ECO:0007669"/>
    <property type="project" value="InterPro"/>
</dbReference>
<dbReference type="Pfam" id="PF00067">
    <property type="entry name" value="p450"/>
    <property type="match status" value="1"/>
</dbReference>
<keyword evidence="4" id="KW-0560">Oxidoreductase</keyword>
<dbReference type="InterPro" id="IPR036396">
    <property type="entry name" value="Cyt_P450_sf"/>
</dbReference>
<keyword evidence="5" id="KW-0408">Iron</keyword>
<dbReference type="GO" id="GO:0016705">
    <property type="term" value="F:oxidoreductase activity, acting on paired donors, with incorporation or reduction of molecular oxygen"/>
    <property type="evidence" value="ECO:0007669"/>
    <property type="project" value="InterPro"/>
</dbReference>
<proteinExistence type="inferred from homology"/>